<dbReference type="GO" id="GO:0005737">
    <property type="term" value="C:cytoplasm"/>
    <property type="evidence" value="ECO:0007669"/>
    <property type="project" value="InterPro"/>
</dbReference>
<dbReference type="SFLD" id="SFLDS00019">
    <property type="entry name" value="Glutathione_Transferase_(cytos"/>
    <property type="match status" value="1"/>
</dbReference>
<dbReference type="PATRIC" id="fig|305.107.peg.4037"/>
<dbReference type="GO" id="GO:0016034">
    <property type="term" value="F:maleylacetoacetate isomerase activity"/>
    <property type="evidence" value="ECO:0007669"/>
    <property type="project" value="UniProtKB-EC"/>
</dbReference>
<evidence type="ECO:0000259" key="3">
    <source>
        <dbReference type="PROSITE" id="PS50405"/>
    </source>
</evidence>
<evidence type="ECO:0000259" key="2">
    <source>
        <dbReference type="PROSITE" id="PS50404"/>
    </source>
</evidence>
<dbReference type="InterPro" id="IPR036249">
    <property type="entry name" value="Thioredoxin-like_sf"/>
</dbReference>
<dbReference type="GO" id="GO:0006749">
    <property type="term" value="P:glutathione metabolic process"/>
    <property type="evidence" value="ECO:0007669"/>
    <property type="project" value="TreeGrafter"/>
</dbReference>
<dbReference type="InterPro" id="IPR004045">
    <property type="entry name" value="Glutathione_S-Trfase_N"/>
</dbReference>
<organism evidence="4">
    <name type="scientific">Ralstonia solanacearum</name>
    <name type="common">Pseudomonas solanacearum</name>
    <dbReference type="NCBI Taxonomy" id="305"/>
    <lineage>
        <taxon>Bacteria</taxon>
        <taxon>Pseudomonadati</taxon>
        <taxon>Pseudomonadota</taxon>
        <taxon>Betaproteobacteria</taxon>
        <taxon>Burkholderiales</taxon>
        <taxon>Burkholderiaceae</taxon>
        <taxon>Ralstonia</taxon>
        <taxon>Ralstonia solanacearum species complex</taxon>
    </lineage>
</organism>
<proteinExistence type="inferred from homology"/>
<dbReference type="EC" id="5.2.1.2" evidence="4"/>
<dbReference type="InterPro" id="IPR034333">
    <property type="entry name" value="GST_Zeta_N"/>
</dbReference>
<dbReference type="InterPro" id="IPR010987">
    <property type="entry name" value="Glutathione-S-Trfase_C-like"/>
</dbReference>
<dbReference type="InterPro" id="IPR005955">
    <property type="entry name" value="GST_Zeta"/>
</dbReference>
<reference evidence="4" key="1">
    <citation type="submission" date="2015-10" db="EMBL/GenBank/DDBJ databases">
        <authorList>
            <person name="Gilbert D.G."/>
        </authorList>
    </citation>
    <scope>NUCLEOTIDE SEQUENCE</scope>
    <source>
        <strain evidence="4">Phyl III-seqv23</strain>
    </source>
</reference>
<sequence>MQLYSFFNSSTSYRVRIALALKGLPYDYLPVNIRTGEHRAADYVAHVNPSAGVPTLVDGALRLGQSLAIIDYLDARHPEPRLVPADPLRRARVLELASAIACDIHPVNNLRVLRYLQDELKVTPQQKDAWYRHWIDEGLASVERLLARHGHGPWCFGDTPTLADVALVPQVANALRMGCPLDRFERVLAVHAHAGTHPAFAEAAPARQPDYTA</sequence>
<dbReference type="GO" id="GO:0006559">
    <property type="term" value="P:L-phenylalanine catabolic process"/>
    <property type="evidence" value="ECO:0007669"/>
    <property type="project" value="TreeGrafter"/>
</dbReference>
<evidence type="ECO:0000313" key="5">
    <source>
        <dbReference type="EMBL" id="UZF13840.1"/>
    </source>
</evidence>
<dbReference type="AlphaFoldDB" id="A0A0K1ZLS5"/>
<dbReference type="SUPFAM" id="SSF47616">
    <property type="entry name" value="GST C-terminal domain-like"/>
    <property type="match status" value="1"/>
</dbReference>
<evidence type="ECO:0000313" key="4">
    <source>
        <dbReference type="EMBL" id="CUV54763.1"/>
    </source>
</evidence>
<dbReference type="Gene3D" id="1.20.1050.10">
    <property type="match status" value="1"/>
</dbReference>
<dbReference type="SUPFAM" id="SSF52833">
    <property type="entry name" value="Thioredoxin-like"/>
    <property type="match status" value="1"/>
</dbReference>
<evidence type="ECO:0000256" key="1">
    <source>
        <dbReference type="ARBA" id="ARBA00010007"/>
    </source>
</evidence>
<dbReference type="Pfam" id="PF13417">
    <property type="entry name" value="GST_N_3"/>
    <property type="match status" value="1"/>
</dbReference>
<dbReference type="PROSITE" id="PS50404">
    <property type="entry name" value="GST_NTER"/>
    <property type="match status" value="1"/>
</dbReference>
<dbReference type="NCBIfam" id="TIGR01262">
    <property type="entry name" value="maiA"/>
    <property type="match status" value="1"/>
</dbReference>
<dbReference type="PANTHER" id="PTHR42673:SF4">
    <property type="entry name" value="MALEYLACETOACETATE ISOMERASE"/>
    <property type="match status" value="1"/>
</dbReference>
<dbReference type="InterPro" id="IPR036282">
    <property type="entry name" value="Glutathione-S-Trfase_C_sf"/>
</dbReference>
<dbReference type="CDD" id="cd03191">
    <property type="entry name" value="GST_C_Zeta"/>
    <property type="match status" value="1"/>
</dbReference>
<feature type="domain" description="GST C-terminal" evidence="3">
    <location>
        <begin position="86"/>
        <end position="213"/>
    </location>
</feature>
<dbReference type="GO" id="GO:0004364">
    <property type="term" value="F:glutathione transferase activity"/>
    <property type="evidence" value="ECO:0007669"/>
    <property type="project" value="TreeGrafter"/>
</dbReference>
<dbReference type="CDD" id="cd03042">
    <property type="entry name" value="GST_N_Zeta"/>
    <property type="match status" value="1"/>
</dbReference>
<dbReference type="EMBL" id="LN899820">
    <property type="protein sequence ID" value="CUV54763.1"/>
    <property type="molecule type" value="Genomic_DNA"/>
</dbReference>
<dbReference type="EMBL" id="CP085043">
    <property type="protein sequence ID" value="UZF13840.1"/>
    <property type="molecule type" value="Genomic_DNA"/>
</dbReference>
<reference evidence="5" key="2">
    <citation type="submission" date="2021-10" db="EMBL/GenBank/DDBJ databases">
        <title>Complete genome sequences of five Ralstonia solancearum strains isolated from sunflower.</title>
        <authorList>
            <person name="She X."/>
            <person name="He Z."/>
        </authorList>
    </citation>
    <scope>NUCLEOTIDE SEQUENCE</scope>
    <source>
        <strain evidence="5">RS638</strain>
    </source>
</reference>
<dbReference type="Gene3D" id="3.40.30.10">
    <property type="entry name" value="Glutaredoxin"/>
    <property type="match status" value="1"/>
</dbReference>
<protein>
    <submittedName>
        <fullName evidence="4">Maleylacetoacetate isomerase</fullName>
        <ecNumber evidence="4">5.2.1.2</ecNumber>
    </submittedName>
</protein>
<dbReference type="InterPro" id="IPR034330">
    <property type="entry name" value="GST_Zeta_C"/>
</dbReference>
<dbReference type="SFLD" id="SFLDG00358">
    <property type="entry name" value="Main_(cytGST)"/>
    <property type="match status" value="1"/>
</dbReference>
<gene>
    <name evidence="4" type="primary">maiA</name>
    <name evidence="5" type="ORF">LH706_12395</name>
    <name evidence="4" type="ORF">RUN215_v1_400008</name>
</gene>
<dbReference type="Pfam" id="PF13410">
    <property type="entry name" value="GST_C_2"/>
    <property type="match status" value="1"/>
</dbReference>
<dbReference type="InterPro" id="IPR040079">
    <property type="entry name" value="Glutathione_S-Trfase"/>
</dbReference>
<dbReference type="PANTHER" id="PTHR42673">
    <property type="entry name" value="MALEYLACETOACETATE ISOMERASE"/>
    <property type="match status" value="1"/>
</dbReference>
<keyword evidence="4" id="KW-0413">Isomerase</keyword>
<dbReference type="PROSITE" id="PS50405">
    <property type="entry name" value="GST_CTER"/>
    <property type="match status" value="1"/>
</dbReference>
<accession>A0A0K1ZLS5</accession>
<comment type="similarity">
    <text evidence="1">Belongs to the GST superfamily. Zeta family.</text>
</comment>
<name>A0A0K1ZLS5_RALSL</name>
<feature type="domain" description="GST N-terminal" evidence="2">
    <location>
        <begin position="1"/>
        <end position="81"/>
    </location>
</feature>